<dbReference type="Proteomes" id="UP001060085">
    <property type="component" value="Linkage Group LG01"/>
</dbReference>
<sequence>MIILIIELLMILIFNSPSSLAQNISYDDYSTLMAFKSHLKLEKNNLLLSNWSSKTHFCTWYGVSCLKNQRIIALKLPGLALQGDIFLEIANLTSLVELDLSNNDLGGTLPSELGLLQNLKLFNVSENSIQGSIPRNFSQCRKLQELYLSNNFITGNIPEELGLMRNLKALRLNNNNLTGKVPDSLGNLSKLEYFYLHENELKGEIPESIGDLTSLTLLSFRGNDFIGSIPQSIFNISSLQIVDMSINGFSGTFPKDMGINLPNLENLFMDSNRITGNIPIFLSNATKLVNFFLTENDLQGSIPSEFGKLMNLEWFEFEYNRISGNFPFSIFNISSLQILKARHNYLEGGVPPDIGTRLPNLQEIFLSHNQFSGEMPSTICNASKLVSLEISNNSFNGPVPLMLGNLVHLRQLKFQHNLMVSEPRSQYLDFLSSLVNCRDLEYLIIESNPLNGILPESIGNLSSNLKVIDAARCKIKGVIPKGIGNLSSISFLGLANNDLEGKIPSSFVGLQNLERLYLTRNKLVGTVTAEICSLKRLGILHLGENNLSGSIPHSISNLTNLVELSLAANNFHSVIPSGFWGLMRLQGLNLSRNQLHGFLAVEVGNLKAISIMDLSSNDFSGELPDSLGNLQQLDSLYMSRNSFEGSIPRTFSNLVVLVFLDLSSNALSGVIPVSLESLRDLEYLNVSFNRLEGKIPERGVFANLTYESLMGNPKLCGAPKLRFPPCPAQEHSAPRRKKFLILKITIPIFAAVLLFVICLLLWMRKSHVKANTGEDSSPRGHQLITYYELVRATENFKESNLVGRGSSGTVFKGTLSDGAIVAIKVFNMQREGTRKNFDAECEVLRNVRHRNLVRVISTCSNMDFRAMVLNFMLNGSLDDWLHSHKKNLSLIQRLDIMIDTAQAMEYLHHDYVVPIIHCDLKPSNILLDEGMVAHVADFGIAKILAQDQQMAQTRTLGTIGYIAPEYGIDWQVSTMGDVYSFGIILLETFTRKKPTDSMFSGDFGLHQWVTRSLPDSVMEVLDNDLHNEVYHIREGKITSINHEEEGKIKKLLVSIFHVALLCLKESPEDRITMRDVVVQLKKIKLWDTSSSYGIVDDSEKTLLNKQIFALLE</sequence>
<dbReference type="EMBL" id="CM044701">
    <property type="protein sequence ID" value="KAI5684288.1"/>
    <property type="molecule type" value="Genomic_DNA"/>
</dbReference>
<evidence type="ECO:0000313" key="2">
    <source>
        <dbReference type="Proteomes" id="UP001060085"/>
    </source>
</evidence>
<name>A0ACC0CHJ9_CATRO</name>
<gene>
    <name evidence="1" type="ORF">M9H77_05516</name>
</gene>
<comment type="caution">
    <text evidence="1">The sequence shown here is derived from an EMBL/GenBank/DDBJ whole genome shotgun (WGS) entry which is preliminary data.</text>
</comment>
<protein>
    <submittedName>
        <fullName evidence="1">Uncharacterized protein</fullName>
    </submittedName>
</protein>
<keyword evidence="2" id="KW-1185">Reference proteome</keyword>
<proteinExistence type="predicted"/>
<accession>A0ACC0CHJ9</accession>
<evidence type="ECO:0000313" key="1">
    <source>
        <dbReference type="EMBL" id="KAI5684288.1"/>
    </source>
</evidence>
<organism evidence="1 2">
    <name type="scientific">Catharanthus roseus</name>
    <name type="common">Madagascar periwinkle</name>
    <name type="synonym">Vinca rosea</name>
    <dbReference type="NCBI Taxonomy" id="4058"/>
    <lineage>
        <taxon>Eukaryota</taxon>
        <taxon>Viridiplantae</taxon>
        <taxon>Streptophyta</taxon>
        <taxon>Embryophyta</taxon>
        <taxon>Tracheophyta</taxon>
        <taxon>Spermatophyta</taxon>
        <taxon>Magnoliopsida</taxon>
        <taxon>eudicotyledons</taxon>
        <taxon>Gunneridae</taxon>
        <taxon>Pentapetalae</taxon>
        <taxon>asterids</taxon>
        <taxon>lamiids</taxon>
        <taxon>Gentianales</taxon>
        <taxon>Apocynaceae</taxon>
        <taxon>Rauvolfioideae</taxon>
        <taxon>Vinceae</taxon>
        <taxon>Catharanthinae</taxon>
        <taxon>Catharanthus</taxon>
    </lineage>
</organism>
<reference evidence="2" key="1">
    <citation type="journal article" date="2023" name="Nat. Plants">
        <title>Single-cell RNA sequencing provides a high-resolution roadmap for understanding the multicellular compartmentation of specialized metabolism.</title>
        <authorList>
            <person name="Sun S."/>
            <person name="Shen X."/>
            <person name="Li Y."/>
            <person name="Li Y."/>
            <person name="Wang S."/>
            <person name="Li R."/>
            <person name="Zhang H."/>
            <person name="Shen G."/>
            <person name="Guo B."/>
            <person name="Wei J."/>
            <person name="Xu J."/>
            <person name="St-Pierre B."/>
            <person name="Chen S."/>
            <person name="Sun C."/>
        </authorList>
    </citation>
    <scope>NUCLEOTIDE SEQUENCE [LARGE SCALE GENOMIC DNA]</scope>
</reference>